<feature type="transmembrane region" description="Helical" evidence="10">
    <location>
        <begin position="142"/>
        <end position="163"/>
    </location>
</feature>
<dbReference type="OrthoDB" id="377083at2759"/>
<dbReference type="GO" id="GO:0043048">
    <property type="term" value="P:dolichyl monophosphate biosynthetic process"/>
    <property type="evidence" value="ECO:0007669"/>
    <property type="project" value="TreeGrafter"/>
</dbReference>
<evidence type="ECO:0000313" key="12">
    <source>
        <dbReference type="Proteomes" id="UP000242188"/>
    </source>
</evidence>
<dbReference type="AlphaFoldDB" id="A0A210Q303"/>
<dbReference type="InterPro" id="IPR032974">
    <property type="entry name" value="Polypren_kinase"/>
</dbReference>
<keyword evidence="8 10" id="KW-1133">Transmembrane helix</keyword>
<feature type="transmembrane region" description="Helical" evidence="10">
    <location>
        <begin position="239"/>
        <end position="260"/>
    </location>
</feature>
<comment type="subcellular location">
    <subcellularLocation>
        <location evidence="1">Endoplasmic reticulum membrane</location>
        <topology evidence="1">Multi-pass membrane protein</topology>
    </subcellularLocation>
</comment>
<feature type="transmembrane region" description="Helical" evidence="10">
    <location>
        <begin position="73"/>
        <end position="92"/>
    </location>
</feature>
<keyword evidence="6" id="KW-0418">Kinase</keyword>
<dbReference type="EC" id="2.7.1.108" evidence="3"/>
<protein>
    <recommendedName>
        <fullName evidence="3">dolichol kinase</fullName>
        <ecNumber evidence="3">2.7.1.108</ecNumber>
    </recommendedName>
</protein>
<feature type="transmembrane region" description="Helical" evidence="10">
    <location>
        <begin position="341"/>
        <end position="360"/>
    </location>
</feature>
<dbReference type="GO" id="GO:0004168">
    <property type="term" value="F:dolichol kinase activity"/>
    <property type="evidence" value="ECO:0007669"/>
    <property type="project" value="UniProtKB-EC"/>
</dbReference>
<feature type="transmembrane region" description="Helical" evidence="10">
    <location>
        <begin position="380"/>
        <end position="398"/>
    </location>
</feature>
<evidence type="ECO:0000313" key="11">
    <source>
        <dbReference type="EMBL" id="OWF43116.1"/>
    </source>
</evidence>
<dbReference type="EMBL" id="NEDP02005166">
    <property type="protein sequence ID" value="OWF43116.1"/>
    <property type="molecule type" value="Genomic_DNA"/>
</dbReference>
<evidence type="ECO:0000256" key="3">
    <source>
        <dbReference type="ARBA" id="ARBA00012132"/>
    </source>
</evidence>
<feature type="transmembrane region" description="Helical" evidence="10">
    <location>
        <begin position="31"/>
        <end position="52"/>
    </location>
</feature>
<keyword evidence="5 10" id="KW-0812">Transmembrane</keyword>
<gene>
    <name evidence="11" type="ORF">KP79_PYT15507</name>
</gene>
<comment type="similarity">
    <text evidence="2">Belongs to the polyprenol kinase family.</text>
</comment>
<evidence type="ECO:0000256" key="10">
    <source>
        <dbReference type="SAM" id="Phobius"/>
    </source>
</evidence>
<evidence type="ECO:0000256" key="7">
    <source>
        <dbReference type="ARBA" id="ARBA00022824"/>
    </source>
</evidence>
<evidence type="ECO:0000256" key="9">
    <source>
        <dbReference type="ARBA" id="ARBA00023136"/>
    </source>
</evidence>
<evidence type="ECO:0000256" key="8">
    <source>
        <dbReference type="ARBA" id="ARBA00022989"/>
    </source>
</evidence>
<comment type="caution">
    <text evidence="11">The sequence shown here is derived from an EMBL/GenBank/DDBJ whole genome shotgun (WGS) entry which is preliminary data.</text>
</comment>
<feature type="transmembrane region" description="Helical" evidence="10">
    <location>
        <begin position="318"/>
        <end position="335"/>
    </location>
</feature>
<organism evidence="11 12">
    <name type="scientific">Mizuhopecten yessoensis</name>
    <name type="common">Japanese scallop</name>
    <name type="synonym">Patinopecten yessoensis</name>
    <dbReference type="NCBI Taxonomy" id="6573"/>
    <lineage>
        <taxon>Eukaryota</taxon>
        <taxon>Metazoa</taxon>
        <taxon>Spiralia</taxon>
        <taxon>Lophotrochozoa</taxon>
        <taxon>Mollusca</taxon>
        <taxon>Bivalvia</taxon>
        <taxon>Autobranchia</taxon>
        <taxon>Pteriomorphia</taxon>
        <taxon>Pectinida</taxon>
        <taxon>Pectinoidea</taxon>
        <taxon>Pectinidae</taxon>
        <taxon>Mizuhopecten</taxon>
    </lineage>
</organism>
<dbReference type="PANTHER" id="PTHR13205">
    <property type="entry name" value="TRANSMEMBRANE PROTEIN 15-RELATED"/>
    <property type="match status" value="1"/>
</dbReference>
<evidence type="ECO:0000256" key="6">
    <source>
        <dbReference type="ARBA" id="ARBA00022777"/>
    </source>
</evidence>
<keyword evidence="4" id="KW-0808">Transferase</keyword>
<evidence type="ECO:0000256" key="5">
    <source>
        <dbReference type="ARBA" id="ARBA00022692"/>
    </source>
</evidence>
<dbReference type="STRING" id="6573.A0A210Q303"/>
<feature type="transmembrane region" description="Helical" evidence="10">
    <location>
        <begin position="175"/>
        <end position="194"/>
    </location>
</feature>
<keyword evidence="12" id="KW-1185">Reference proteome</keyword>
<reference evidence="11 12" key="1">
    <citation type="journal article" date="2017" name="Nat. Ecol. Evol.">
        <title>Scallop genome provides insights into evolution of bilaterian karyotype and development.</title>
        <authorList>
            <person name="Wang S."/>
            <person name="Zhang J."/>
            <person name="Jiao W."/>
            <person name="Li J."/>
            <person name="Xun X."/>
            <person name="Sun Y."/>
            <person name="Guo X."/>
            <person name="Huan P."/>
            <person name="Dong B."/>
            <person name="Zhang L."/>
            <person name="Hu X."/>
            <person name="Sun X."/>
            <person name="Wang J."/>
            <person name="Zhao C."/>
            <person name="Wang Y."/>
            <person name="Wang D."/>
            <person name="Huang X."/>
            <person name="Wang R."/>
            <person name="Lv J."/>
            <person name="Li Y."/>
            <person name="Zhang Z."/>
            <person name="Liu B."/>
            <person name="Lu W."/>
            <person name="Hui Y."/>
            <person name="Liang J."/>
            <person name="Zhou Z."/>
            <person name="Hou R."/>
            <person name="Li X."/>
            <person name="Liu Y."/>
            <person name="Li H."/>
            <person name="Ning X."/>
            <person name="Lin Y."/>
            <person name="Zhao L."/>
            <person name="Xing Q."/>
            <person name="Dou J."/>
            <person name="Li Y."/>
            <person name="Mao J."/>
            <person name="Guo H."/>
            <person name="Dou H."/>
            <person name="Li T."/>
            <person name="Mu C."/>
            <person name="Jiang W."/>
            <person name="Fu Q."/>
            <person name="Fu X."/>
            <person name="Miao Y."/>
            <person name="Liu J."/>
            <person name="Yu Q."/>
            <person name="Li R."/>
            <person name="Liao H."/>
            <person name="Li X."/>
            <person name="Kong Y."/>
            <person name="Jiang Z."/>
            <person name="Chourrout D."/>
            <person name="Li R."/>
            <person name="Bao Z."/>
        </authorList>
    </citation>
    <scope>NUCLEOTIDE SEQUENCE [LARGE SCALE GENOMIC DNA]</scope>
    <source>
        <strain evidence="11 12">PY_sf001</strain>
    </source>
</reference>
<feature type="transmembrane region" description="Helical" evidence="10">
    <location>
        <begin position="410"/>
        <end position="430"/>
    </location>
</feature>
<dbReference type="PANTHER" id="PTHR13205:SF15">
    <property type="entry name" value="DOLICHOL KINASE"/>
    <property type="match status" value="1"/>
</dbReference>
<keyword evidence="9 10" id="KW-0472">Membrane</keyword>
<accession>A0A210Q303</accession>
<feature type="transmembrane region" description="Helical" evidence="10">
    <location>
        <begin position="206"/>
        <end position="227"/>
    </location>
</feature>
<dbReference type="Proteomes" id="UP000242188">
    <property type="component" value="Unassembled WGS sequence"/>
</dbReference>
<feature type="transmembrane region" description="Helical" evidence="10">
    <location>
        <begin position="280"/>
        <end position="298"/>
    </location>
</feature>
<sequence length="507" mass="55785">MEARVILETGVVTAGCISLGTYLQDTAGEAFQLNSLGFLGCSYILLLLHQLVPQFNPGLRRIDASRILYRTRADPGIWCCALLPLAYVGYGIHVGNLPELETSFLLFTIPLTLVHYNASNLTQIAGALQLLWLRSHLIQHDVFSLSLFGAICVLFFMLLTKVPELLPRSFTEGEITLVLQLVLTVILSLTLGVLKGEVDIQDDLLSGQKLAVVAFEGVLLGTVKFWIARHLTRGRGTPLFYLTFFTTTLTVVLPLLYQSFGSSFLIDIFEFILQTPTRTKLLVSWTVLIGLSVVIVYVRNASAAGGRVSSDQRKVFHLVMLAVYVPGLLMDPSFLWTSSVIGLGVMVILEVMRMNSIWPLGAILKKNYKVFVDSQDQGEIILTPLYLLLGFSLPVWIIPMDKLDSTDLRLYAGVLSLGVGDTMASVGGAFMGRHRWPGSKKTIQGTAISIMSQLAALYGLHKLGVAVMFWQSIQAVILTALLEALTSQIDNLVLPLYMFCLLSILPT</sequence>
<keyword evidence="7" id="KW-0256">Endoplasmic reticulum</keyword>
<evidence type="ECO:0000256" key="2">
    <source>
        <dbReference type="ARBA" id="ARBA00010794"/>
    </source>
</evidence>
<name>A0A210Q303_MIZYE</name>
<evidence type="ECO:0000256" key="4">
    <source>
        <dbReference type="ARBA" id="ARBA00022679"/>
    </source>
</evidence>
<evidence type="ECO:0000256" key="1">
    <source>
        <dbReference type="ARBA" id="ARBA00004477"/>
    </source>
</evidence>
<proteinExistence type="inferred from homology"/>
<dbReference type="GO" id="GO:0005789">
    <property type="term" value="C:endoplasmic reticulum membrane"/>
    <property type="evidence" value="ECO:0007669"/>
    <property type="project" value="UniProtKB-SubCell"/>
</dbReference>